<gene>
    <name evidence="2" type="ORF">RRG08_062356</name>
</gene>
<dbReference type="Proteomes" id="UP001283361">
    <property type="component" value="Unassembled WGS sequence"/>
</dbReference>
<organism evidence="2 3">
    <name type="scientific">Elysia crispata</name>
    <name type="common">lettuce slug</name>
    <dbReference type="NCBI Taxonomy" id="231223"/>
    <lineage>
        <taxon>Eukaryota</taxon>
        <taxon>Metazoa</taxon>
        <taxon>Spiralia</taxon>
        <taxon>Lophotrochozoa</taxon>
        <taxon>Mollusca</taxon>
        <taxon>Gastropoda</taxon>
        <taxon>Heterobranchia</taxon>
        <taxon>Euthyneura</taxon>
        <taxon>Panpulmonata</taxon>
        <taxon>Sacoglossa</taxon>
        <taxon>Placobranchoidea</taxon>
        <taxon>Plakobranchidae</taxon>
        <taxon>Elysia</taxon>
    </lineage>
</organism>
<comment type="caution">
    <text evidence="2">The sequence shown here is derived from an EMBL/GenBank/DDBJ whole genome shotgun (WGS) entry which is preliminary data.</text>
</comment>
<feature type="compositionally biased region" description="Basic and acidic residues" evidence="1">
    <location>
        <begin position="42"/>
        <end position="53"/>
    </location>
</feature>
<evidence type="ECO:0000313" key="3">
    <source>
        <dbReference type="Proteomes" id="UP001283361"/>
    </source>
</evidence>
<protein>
    <submittedName>
        <fullName evidence="2">Uncharacterized protein</fullName>
    </submittedName>
</protein>
<reference evidence="2" key="1">
    <citation type="journal article" date="2023" name="G3 (Bethesda)">
        <title>A reference genome for the long-term kleptoplast-retaining sea slug Elysia crispata morphotype clarki.</title>
        <authorList>
            <person name="Eastman K.E."/>
            <person name="Pendleton A.L."/>
            <person name="Shaikh M.A."/>
            <person name="Suttiyut T."/>
            <person name="Ogas R."/>
            <person name="Tomko P."/>
            <person name="Gavelis G."/>
            <person name="Widhalm J.R."/>
            <person name="Wisecaver J.H."/>
        </authorList>
    </citation>
    <scope>NUCLEOTIDE SEQUENCE</scope>
    <source>
        <strain evidence="2">ECLA1</strain>
    </source>
</reference>
<dbReference type="AlphaFoldDB" id="A0AAE1CYY6"/>
<proteinExistence type="predicted"/>
<accession>A0AAE1CYY6</accession>
<sequence>MISHNLHNIRKSDACYSFDHLFNLRNQTVTFDLPISSRKPRERALQRSQERPAGEQPSESLPPPVPPRQTQCKTPTQCLNCSPLTAVTHYPSKTARAPFLN</sequence>
<evidence type="ECO:0000256" key="1">
    <source>
        <dbReference type="SAM" id="MobiDB-lite"/>
    </source>
</evidence>
<dbReference type="EMBL" id="JAWDGP010006253">
    <property type="protein sequence ID" value="KAK3744707.1"/>
    <property type="molecule type" value="Genomic_DNA"/>
</dbReference>
<keyword evidence="3" id="KW-1185">Reference proteome</keyword>
<evidence type="ECO:0000313" key="2">
    <source>
        <dbReference type="EMBL" id="KAK3744707.1"/>
    </source>
</evidence>
<name>A0AAE1CYY6_9GAST</name>
<feature type="region of interest" description="Disordered" evidence="1">
    <location>
        <begin position="35"/>
        <end position="74"/>
    </location>
</feature>